<reference evidence="2 3" key="1">
    <citation type="submission" date="2018-03" db="EMBL/GenBank/DDBJ databases">
        <title>Bacillus urumqiensis sp. nov., a moderately haloalkaliphilic bacterium isolated from a salt lake.</title>
        <authorList>
            <person name="Zhao B."/>
            <person name="Liao Z."/>
        </authorList>
    </citation>
    <scope>NUCLEOTIDE SEQUENCE [LARGE SCALE GENOMIC DNA]</scope>
    <source>
        <strain evidence="2 3">BZ-SZ-XJ18</strain>
    </source>
</reference>
<evidence type="ECO:0000256" key="1">
    <source>
        <dbReference type="SAM" id="Phobius"/>
    </source>
</evidence>
<sequence>MSTLSYILPLVIAIVVFFSLIAAIRAAKQPKKVDKGFVFNYFHLSYRRKMIRTLILLLLIIPVIIAMPYVTDWSRSTISLLSAAMIFSALVQFIFTFYQWKKKEA</sequence>
<proteinExistence type="predicted"/>
<dbReference type="OrthoDB" id="1934177at2"/>
<feature type="transmembrane region" description="Helical" evidence="1">
    <location>
        <begin position="53"/>
        <end position="71"/>
    </location>
</feature>
<evidence type="ECO:0000313" key="3">
    <source>
        <dbReference type="Proteomes" id="UP000243650"/>
    </source>
</evidence>
<keyword evidence="3" id="KW-1185">Reference proteome</keyword>
<dbReference type="EMBL" id="PVNS01000004">
    <property type="protein sequence ID" value="PRO66176.1"/>
    <property type="molecule type" value="Genomic_DNA"/>
</dbReference>
<gene>
    <name evidence="2" type="ORF">C6I21_05070</name>
</gene>
<accession>A0A2P6MIR2</accession>
<protein>
    <submittedName>
        <fullName evidence="2">Uncharacterized protein</fullName>
    </submittedName>
</protein>
<dbReference type="AlphaFoldDB" id="A0A2P6MIR2"/>
<name>A0A2P6MIR2_ALKUR</name>
<keyword evidence="1" id="KW-0472">Membrane</keyword>
<keyword evidence="1" id="KW-1133">Transmembrane helix</keyword>
<keyword evidence="1" id="KW-0812">Transmembrane</keyword>
<evidence type="ECO:0000313" key="2">
    <source>
        <dbReference type="EMBL" id="PRO66176.1"/>
    </source>
</evidence>
<organism evidence="2 3">
    <name type="scientific">Alkalicoccus urumqiensis</name>
    <name type="common">Bacillus urumqiensis</name>
    <dbReference type="NCBI Taxonomy" id="1548213"/>
    <lineage>
        <taxon>Bacteria</taxon>
        <taxon>Bacillati</taxon>
        <taxon>Bacillota</taxon>
        <taxon>Bacilli</taxon>
        <taxon>Bacillales</taxon>
        <taxon>Bacillaceae</taxon>
        <taxon>Alkalicoccus</taxon>
    </lineage>
</organism>
<dbReference type="RefSeq" id="WP_105958366.1">
    <property type="nucleotide sequence ID" value="NZ_PVNS01000004.1"/>
</dbReference>
<dbReference type="Proteomes" id="UP000243650">
    <property type="component" value="Unassembled WGS sequence"/>
</dbReference>
<comment type="caution">
    <text evidence="2">The sequence shown here is derived from an EMBL/GenBank/DDBJ whole genome shotgun (WGS) entry which is preliminary data.</text>
</comment>
<feature type="transmembrane region" description="Helical" evidence="1">
    <location>
        <begin position="77"/>
        <end position="98"/>
    </location>
</feature>
<feature type="transmembrane region" description="Helical" evidence="1">
    <location>
        <begin position="6"/>
        <end position="27"/>
    </location>
</feature>